<evidence type="ECO:0000313" key="1">
    <source>
        <dbReference type="EMBL" id="MBB5963800.1"/>
    </source>
</evidence>
<dbReference type="RefSeq" id="WP_184942191.1">
    <property type="nucleotide sequence ID" value="NZ_JACHJJ010000009.1"/>
</dbReference>
<comment type="caution">
    <text evidence="1">The sequence shown here is derived from an EMBL/GenBank/DDBJ whole genome shotgun (WGS) entry which is preliminary data.</text>
</comment>
<evidence type="ECO:0000313" key="2">
    <source>
        <dbReference type="Proteomes" id="UP000562352"/>
    </source>
</evidence>
<dbReference type="EMBL" id="JACHJJ010000009">
    <property type="protein sequence ID" value="MBB5963800.1"/>
    <property type="molecule type" value="Genomic_DNA"/>
</dbReference>
<proteinExistence type="predicted"/>
<dbReference type="Proteomes" id="UP000562352">
    <property type="component" value="Unassembled WGS sequence"/>
</dbReference>
<reference evidence="1 2" key="1">
    <citation type="submission" date="2020-08" db="EMBL/GenBank/DDBJ databases">
        <title>Genomic Encyclopedia of Type Strains, Phase III (KMG-III): the genomes of soil and plant-associated and newly described type strains.</title>
        <authorList>
            <person name="Whitman W."/>
        </authorList>
    </citation>
    <scope>NUCLEOTIDE SEQUENCE [LARGE SCALE GENOMIC DNA]</scope>
    <source>
        <strain evidence="1 2">CECT 3303</strain>
    </source>
</reference>
<dbReference type="AlphaFoldDB" id="A0A841D208"/>
<gene>
    <name evidence="1" type="ORF">FHS22_003082</name>
</gene>
<organism evidence="1 2">
    <name type="scientific">Planomonospora venezuelensis</name>
    <dbReference type="NCBI Taxonomy" id="1999"/>
    <lineage>
        <taxon>Bacteria</taxon>
        <taxon>Bacillati</taxon>
        <taxon>Actinomycetota</taxon>
        <taxon>Actinomycetes</taxon>
        <taxon>Streptosporangiales</taxon>
        <taxon>Streptosporangiaceae</taxon>
        <taxon>Planomonospora</taxon>
    </lineage>
</organism>
<name>A0A841D208_PLAVE</name>
<keyword evidence="2" id="KW-1185">Reference proteome</keyword>
<accession>A0A841D208</accession>
<protein>
    <submittedName>
        <fullName evidence="1">Uncharacterized protein</fullName>
    </submittedName>
</protein>
<sequence length="431" mass="46986">MSPRPPEVPVAAEDLPAWAVRLRAERRDRLWSQREMARRLFEAADEGTRARLPSRESMVRRIKAYEAGHHHPDDPYRVLYARVLGVCESELFGDGVRADGRRGAVVDDELDAMELARRVAASDVGAETLERLEAAVDDLAVAYPGTPPAELLGRTCRYLAYVSRLLGARKTLAEHRRLLVAGGWLSLLAATCHIDLRQFPAGAARLRTAARLAEHAEHPEIAAWCLETEAWQVLTAGDYRHALSLSQGAQRVAPKGSSAHIQATAQEGRAWARLGAGPQTRDALDRVARLVAPLATPDRPEHHYRYDPAKSDAYTATTLSWLGDPAAEPYARGVLARLESTVDGPPRPRRAVSARLDLALALLAADQSDQSDEAGHITLAALTSGLLVPSNHWRAAEVIAAVEARRMSRATELREAYRELCAPAGSSGHSA</sequence>